<dbReference type="Proteomes" id="UP000236884">
    <property type="component" value="Chromosome"/>
</dbReference>
<evidence type="ECO:0000313" key="7">
    <source>
        <dbReference type="Proteomes" id="UP000236884"/>
    </source>
</evidence>
<keyword evidence="6" id="KW-0238">DNA-binding</keyword>
<keyword evidence="7" id="KW-1185">Reference proteome</keyword>
<comment type="similarity">
    <text evidence="1">Belongs to the HipA Ser/Thr kinase family.</text>
</comment>
<dbReference type="InterPro" id="IPR012893">
    <property type="entry name" value="HipA-like_C"/>
</dbReference>
<accession>A0A0S3PZ25</accession>
<protein>
    <submittedName>
        <fullName evidence="6">Putative DNA-binding transcriptional regulator</fullName>
    </submittedName>
</protein>
<dbReference type="Pfam" id="PF07804">
    <property type="entry name" value="HipA_C"/>
    <property type="match status" value="1"/>
</dbReference>
<dbReference type="EMBL" id="AP014946">
    <property type="protein sequence ID" value="BAT61191.1"/>
    <property type="molecule type" value="Genomic_DNA"/>
</dbReference>
<reference evidence="6 7" key="1">
    <citation type="submission" date="2015-08" db="EMBL/GenBank/DDBJ databases">
        <title>Investigation of the bacterial diversity of lava forest soil.</title>
        <authorList>
            <person name="Lee J.S."/>
        </authorList>
    </citation>
    <scope>NUCLEOTIDE SEQUENCE [LARGE SCALE GENOMIC DNA]</scope>
    <source>
        <strain evidence="6 7">GJW-30</strain>
    </source>
</reference>
<feature type="domain" description="HipA N-terminal subdomain 1" evidence="5">
    <location>
        <begin position="23"/>
        <end position="124"/>
    </location>
</feature>
<gene>
    <name evidence="6" type="ORF">GJW-30_1_03748</name>
</gene>
<proteinExistence type="inferred from homology"/>
<dbReference type="OrthoDB" id="9805913at2"/>
<evidence type="ECO:0000256" key="1">
    <source>
        <dbReference type="ARBA" id="ARBA00010164"/>
    </source>
</evidence>
<dbReference type="PANTHER" id="PTHR37419">
    <property type="entry name" value="SERINE/THREONINE-PROTEIN KINASE TOXIN HIPA"/>
    <property type="match status" value="1"/>
</dbReference>
<evidence type="ECO:0000259" key="5">
    <source>
        <dbReference type="Pfam" id="PF13657"/>
    </source>
</evidence>
<dbReference type="RefSeq" id="WP_096357921.1">
    <property type="nucleotide sequence ID" value="NZ_AP014946.1"/>
</dbReference>
<dbReference type="GO" id="GO:0003677">
    <property type="term" value="F:DNA binding"/>
    <property type="evidence" value="ECO:0007669"/>
    <property type="project" value="UniProtKB-KW"/>
</dbReference>
<organism evidence="6 7">
    <name type="scientific">Variibacter gotjawalensis</name>
    <dbReference type="NCBI Taxonomy" id="1333996"/>
    <lineage>
        <taxon>Bacteria</taxon>
        <taxon>Pseudomonadati</taxon>
        <taxon>Pseudomonadota</taxon>
        <taxon>Alphaproteobacteria</taxon>
        <taxon>Hyphomicrobiales</taxon>
        <taxon>Nitrobacteraceae</taxon>
        <taxon>Variibacter</taxon>
    </lineage>
</organism>
<evidence type="ECO:0000256" key="2">
    <source>
        <dbReference type="ARBA" id="ARBA00022679"/>
    </source>
</evidence>
<dbReference type="InterPro" id="IPR052028">
    <property type="entry name" value="HipA_Ser/Thr_kinase"/>
</dbReference>
<evidence type="ECO:0000313" key="6">
    <source>
        <dbReference type="EMBL" id="BAT61191.1"/>
    </source>
</evidence>
<feature type="domain" description="HipA-like C-terminal" evidence="4">
    <location>
        <begin position="168"/>
        <end position="384"/>
    </location>
</feature>
<dbReference type="GO" id="GO:0004674">
    <property type="term" value="F:protein serine/threonine kinase activity"/>
    <property type="evidence" value="ECO:0007669"/>
    <property type="project" value="TreeGrafter"/>
</dbReference>
<sequence>MTSEGYTEAFVWFWLPGETSPVVAGRLHAVDGELMFNYGRSYLTRVNAIPIYAPELPLESGTLPLLNGLKMPSCLRDASPDAWGRRVIINRQLGAKRHDIDTDQLDEMTYLLESGSDRAGAIDFQRSATTYIPRTATSTLNELLGAVERVEQGVLLSDELDQALLHGSSIGGARPKAMIESNSRKFVAKFSSQQDVYSVVKGEYVAMRLAAEAGLNVAPVQIEHIAGKDILLIERFDRQRDGQGWIRKAFVSALTLLELDEMMARYASYENLGTIIRHRFTQPKATLRELFARLVFNILCGNTDDHARNHAAFWDGEALTLTPAYDVCPQMRSGGEASQSMLIVGNESLSQISVCLKAAPNFLLSVKEAKEIIGHQVRVIRDRWPALCDEADMNEVDRSLMWRRQFLNPFAFDGAPSDIADLMPDEE</sequence>
<keyword evidence="2" id="KW-0808">Transferase</keyword>
<dbReference type="KEGG" id="vgo:GJW-30_1_03748"/>
<evidence type="ECO:0000259" key="4">
    <source>
        <dbReference type="Pfam" id="PF07804"/>
    </source>
</evidence>
<evidence type="ECO:0000256" key="3">
    <source>
        <dbReference type="ARBA" id="ARBA00022777"/>
    </source>
</evidence>
<keyword evidence="3" id="KW-0418">Kinase</keyword>
<dbReference type="InterPro" id="IPR017508">
    <property type="entry name" value="HipA_N1"/>
</dbReference>
<name>A0A0S3PZ25_9BRAD</name>
<dbReference type="AlphaFoldDB" id="A0A0S3PZ25"/>
<dbReference type="PANTHER" id="PTHR37419:SF8">
    <property type="entry name" value="TOXIN YJJJ"/>
    <property type="match status" value="1"/>
</dbReference>
<dbReference type="GO" id="GO:0005829">
    <property type="term" value="C:cytosol"/>
    <property type="evidence" value="ECO:0007669"/>
    <property type="project" value="TreeGrafter"/>
</dbReference>
<dbReference type="Pfam" id="PF13657">
    <property type="entry name" value="Couple_hipA"/>
    <property type="match status" value="1"/>
</dbReference>